<evidence type="ECO:0000256" key="8">
    <source>
        <dbReference type="ARBA" id="ARBA00022833"/>
    </source>
</evidence>
<evidence type="ECO:0000259" key="11">
    <source>
        <dbReference type="Pfam" id="PF00925"/>
    </source>
</evidence>
<evidence type="ECO:0000256" key="9">
    <source>
        <dbReference type="ARBA" id="ARBA00023134"/>
    </source>
</evidence>
<comment type="catalytic activity">
    <reaction evidence="10">
        <text>GTP + 4 H2O = 2,5-diamino-6-hydroxy-4-(5-phosphoribosylamino)-pyrimidine + formate + 2 phosphate + 3 H(+)</text>
        <dbReference type="Rhea" id="RHEA:23704"/>
        <dbReference type="ChEBI" id="CHEBI:15377"/>
        <dbReference type="ChEBI" id="CHEBI:15378"/>
        <dbReference type="ChEBI" id="CHEBI:15740"/>
        <dbReference type="ChEBI" id="CHEBI:37565"/>
        <dbReference type="ChEBI" id="CHEBI:43474"/>
        <dbReference type="ChEBI" id="CHEBI:58614"/>
        <dbReference type="EC" id="3.5.4.25"/>
    </reaction>
</comment>
<dbReference type="PANTHER" id="PTHR21327:SF18">
    <property type="entry name" value="3,4-DIHYDROXY-2-BUTANONE 4-PHOSPHATE SYNTHASE"/>
    <property type="match status" value="1"/>
</dbReference>
<evidence type="ECO:0000313" key="13">
    <source>
        <dbReference type="Proteomes" id="UP001171111"/>
    </source>
</evidence>
<evidence type="ECO:0000313" key="12">
    <source>
        <dbReference type="EMBL" id="MDO2409574.1"/>
    </source>
</evidence>
<comment type="cofactor">
    <cofactor evidence="1">
        <name>Zn(2+)</name>
        <dbReference type="ChEBI" id="CHEBI:29105"/>
    </cofactor>
</comment>
<evidence type="ECO:0000256" key="5">
    <source>
        <dbReference type="ARBA" id="ARBA00022723"/>
    </source>
</evidence>
<dbReference type="EMBL" id="JAULJQ010000006">
    <property type="protein sequence ID" value="MDO2409574.1"/>
    <property type="molecule type" value="Genomic_DNA"/>
</dbReference>
<comment type="caution">
    <text evidence="12">The sequence shown here is derived from an EMBL/GenBank/DDBJ whole genome shotgun (WGS) entry which is preliminary data.</text>
</comment>
<dbReference type="InterPro" id="IPR000926">
    <property type="entry name" value="RibA"/>
</dbReference>
<dbReference type="NCBIfam" id="TIGR00505">
    <property type="entry name" value="ribA"/>
    <property type="match status" value="1"/>
</dbReference>
<dbReference type="Pfam" id="PF00925">
    <property type="entry name" value="GTP_cyclohydro2"/>
    <property type="match status" value="1"/>
</dbReference>
<keyword evidence="13" id="KW-1185">Reference proteome</keyword>
<dbReference type="GO" id="GO:0003935">
    <property type="term" value="F:GTP cyclohydrolase II activity"/>
    <property type="evidence" value="ECO:0007669"/>
    <property type="project" value="UniProtKB-EC"/>
</dbReference>
<evidence type="ECO:0000256" key="2">
    <source>
        <dbReference type="ARBA" id="ARBA00004853"/>
    </source>
</evidence>
<dbReference type="RefSeq" id="WP_302244409.1">
    <property type="nucleotide sequence ID" value="NZ_JAULJQ010000006.1"/>
</dbReference>
<dbReference type="SUPFAM" id="SSF142695">
    <property type="entry name" value="RibA-like"/>
    <property type="match status" value="1"/>
</dbReference>
<dbReference type="EC" id="3.5.4.25" evidence="3"/>
<evidence type="ECO:0000256" key="4">
    <source>
        <dbReference type="ARBA" id="ARBA00022619"/>
    </source>
</evidence>
<name>A0ABT8T784_9BACT</name>
<dbReference type="PANTHER" id="PTHR21327">
    <property type="entry name" value="GTP CYCLOHYDROLASE II-RELATED"/>
    <property type="match status" value="1"/>
</dbReference>
<dbReference type="Gene3D" id="3.40.50.10990">
    <property type="entry name" value="GTP cyclohydrolase II"/>
    <property type="match status" value="1"/>
</dbReference>
<dbReference type="NCBIfam" id="NF001591">
    <property type="entry name" value="PRK00393.1"/>
    <property type="match status" value="1"/>
</dbReference>
<evidence type="ECO:0000256" key="3">
    <source>
        <dbReference type="ARBA" id="ARBA00012762"/>
    </source>
</evidence>
<keyword evidence="5" id="KW-0479">Metal-binding</keyword>
<keyword evidence="4" id="KW-0686">Riboflavin biosynthesis</keyword>
<keyword evidence="9" id="KW-0342">GTP-binding</keyword>
<keyword evidence="7 12" id="KW-0378">Hydrolase</keyword>
<evidence type="ECO:0000256" key="10">
    <source>
        <dbReference type="ARBA" id="ARBA00049295"/>
    </source>
</evidence>
<sequence length="191" mass="21385">MKSSKVANLPSKFGLFKIKVYKSGQKEHCVVFRNDLDELISKGEAINVRIHSECLTGDAFGSMKCDCGEQLASALSYINEHGGALIYLRQEGRNIGLLNKINAYNLQDSGLNTIEANHQLGFEADERTYEAAEFILADLGILRINLLTNNPAKISALKSVQIESRIPIKMPENPYDKEYLRIKKEQMGHLL</sequence>
<dbReference type="InterPro" id="IPR032677">
    <property type="entry name" value="GTP_cyclohydro_II"/>
</dbReference>
<dbReference type="CDD" id="cd00641">
    <property type="entry name" value="GTP_cyclohydro2"/>
    <property type="match status" value="1"/>
</dbReference>
<evidence type="ECO:0000256" key="6">
    <source>
        <dbReference type="ARBA" id="ARBA00022741"/>
    </source>
</evidence>
<protein>
    <recommendedName>
        <fullName evidence="3">GTP cyclohydrolase II</fullName>
        <ecNumber evidence="3">3.5.4.25</ecNumber>
    </recommendedName>
</protein>
<organism evidence="12 13">
    <name type="scientific">Campylobacter magnus</name>
    <dbReference type="NCBI Taxonomy" id="3026462"/>
    <lineage>
        <taxon>Bacteria</taxon>
        <taxon>Pseudomonadati</taxon>
        <taxon>Campylobacterota</taxon>
        <taxon>Epsilonproteobacteria</taxon>
        <taxon>Campylobacterales</taxon>
        <taxon>Campylobacteraceae</taxon>
        <taxon>Campylobacter</taxon>
    </lineage>
</organism>
<feature type="domain" description="GTP cyclohydrolase II" evidence="11">
    <location>
        <begin position="6"/>
        <end position="163"/>
    </location>
</feature>
<comment type="pathway">
    <text evidence="2">Cofactor biosynthesis; riboflavin biosynthesis; 5-amino-6-(D-ribitylamino)uracil from GTP: step 1/4.</text>
</comment>
<keyword evidence="6" id="KW-0547">Nucleotide-binding</keyword>
<evidence type="ECO:0000256" key="1">
    <source>
        <dbReference type="ARBA" id="ARBA00001947"/>
    </source>
</evidence>
<reference evidence="12 13" key="1">
    <citation type="submission" date="2023-06" db="EMBL/GenBank/DDBJ databases">
        <title>Campylobacter magnum sp. nov., isolated from cecal contents of domestic pigs (Sus scrofa domesticus).</title>
        <authorList>
            <person name="Papic B."/>
            <person name="Gruntar I."/>
        </authorList>
    </citation>
    <scope>NUCLEOTIDE SEQUENCE [LARGE SCALE GENOMIC DNA]</scope>
    <source>
        <strain evidence="13">34484-21</strain>
    </source>
</reference>
<keyword evidence="8" id="KW-0862">Zinc</keyword>
<evidence type="ECO:0000256" key="7">
    <source>
        <dbReference type="ARBA" id="ARBA00022801"/>
    </source>
</evidence>
<proteinExistence type="predicted"/>
<accession>A0ABT8T784</accession>
<gene>
    <name evidence="12" type="primary">ribA</name>
    <name evidence="12" type="ORF">Q2362_05610</name>
</gene>
<dbReference type="Proteomes" id="UP001171111">
    <property type="component" value="Unassembled WGS sequence"/>
</dbReference>
<dbReference type="InterPro" id="IPR036144">
    <property type="entry name" value="RibA-like_sf"/>
</dbReference>